<evidence type="ECO:0000256" key="4">
    <source>
        <dbReference type="PROSITE-ProRule" id="PRU00146"/>
    </source>
</evidence>
<name>A0ABD2PSW4_9PLAT</name>
<evidence type="ECO:0000259" key="7">
    <source>
        <dbReference type="PROSITE" id="PS50105"/>
    </source>
</evidence>
<feature type="compositionally biased region" description="Basic and acidic residues" evidence="5">
    <location>
        <begin position="182"/>
        <end position="205"/>
    </location>
</feature>
<feature type="domain" description="SAM" evidence="7">
    <location>
        <begin position="264"/>
        <end position="309"/>
    </location>
</feature>
<dbReference type="SUPFAM" id="SSF47769">
    <property type="entry name" value="SAM/Pointed domain"/>
    <property type="match status" value="1"/>
</dbReference>
<dbReference type="InterPro" id="IPR019787">
    <property type="entry name" value="Znf_PHD-finger"/>
</dbReference>
<dbReference type="PANTHER" id="PTHR12247">
    <property type="entry name" value="POLYCOMB GROUP PROTEIN"/>
    <property type="match status" value="1"/>
</dbReference>
<dbReference type="SMART" id="SM00454">
    <property type="entry name" value="SAM"/>
    <property type="match status" value="1"/>
</dbReference>
<evidence type="ECO:0000256" key="2">
    <source>
        <dbReference type="ARBA" id="ARBA00022771"/>
    </source>
</evidence>
<dbReference type="SUPFAM" id="SSF57903">
    <property type="entry name" value="FYVE/PHD zinc finger"/>
    <property type="match status" value="2"/>
</dbReference>
<keyword evidence="3" id="KW-0862">Zinc</keyword>
<gene>
    <name evidence="8" type="primary">SAMD1</name>
    <name evidence="8" type="ORF">Ciccas_010863</name>
</gene>
<evidence type="ECO:0000313" key="8">
    <source>
        <dbReference type="EMBL" id="KAL3310568.1"/>
    </source>
</evidence>
<feature type="region of interest" description="Disordered" evidence="5">
    <location>
        <begin position="147"/>
        <end position="256"/>
    </location>
</feature>
<dbReference type="Pfam" id="PF00536">
    <property type="entry name" value="SAM_1"/>
    <property type="match status" value="1"/>
</dbReference>
<dbReference type="SMART" id="SM00249">
    <property type="entry name" value="PHD"/>
    <property type="match status" value="2"/>
</dbReference>
<dbReference type="InterPro" id="IPR001965">
    <property type="entry name" value="Znf_PHD"/>
</dbReference>
<dbReference type="Gene3D" id="1.10.150.50">
    <property type="entry name" value="Transcription Factor, Ets-1"/>
    <property type="match status" value="1"/>
</dbReference>
<keyword evidence="2 4" id="KW-0863">Zinc-finger</keyword>
<sequence>MYAGQQILPPSANGSKIVPSPIYSSLPVADQIKWQGLLCCRCDKPSHAQDEFLQCTGCKITAHPSCLDYWSDLTARARVCGWECGDCKKCIVCADKSSPALLYICDACDQGYHATCHKPNISEEVAQDSSEPWVCSRCKSEGFFLKGPAKQETSPQPPVVMKIKKSPSPRKLTSSDQYEVVDMTKSEEAIKKEKENTEPEEDSPKERKRSHPSSNEESTKERLSLVPTPSKQPKRPTGRTAKIKTEDDEEEAKNVARPKDVKTWTVNQVKQWLVEQNYEKEGDCFAAEEIDGACLLLMKRMDLLTDLGIKLGPAVKIFERIKLLQAQCEASLSPNE</sequence>
<dbReference type="Gene3D" id="3.30.40.10">
    <property type="entry name" value="Zinc/RING finger domain, C3HC4 (zinc finger)"/>
    <property type="match status" value="1"/>
</dbReference>
<dbReference type="InterPro" id="IPR013083">
    <property type="entry name" value="Znf_RING/FYVE/PHD"/>
</dbReference>
<reference evidence="8 9" key="1">
    <citation type="submission" date="2024-11" db="EMBL/GenBank/DDBJ databases">
        <title>Adaptive evolution of stress response genes in parasites aligns with host niche diversity.</title>
        <authorList>
            <person name="Hahn C."/>
            <person name="Resl P."/>
        </authorList>
    </citation>
    <scope>NUCLEOTIDE SEQUENCE [LARGE SCALE GENOMIC DNA]</scope>
    <source>
        <strain evidence="8">EGGRZ-B1_66</strain>
        <tissue evidence="8">Body</tissue>
    </source>
</reference>
<proteinExistence type="predicted"/>
<evidence type="ECO:0000256" key="5">
    <source>
        <dbReference type="SAM" id="MobiDB-lite"/>
    </source>
</evidence>
<evidence type="ECO:0000256" key="3">
    <source>
        <dbReference type="ARBA" id="ARBA00022833"/>
    </source>
</evidence>
<dbReference type="InterPro" id="IPR050548">
    <property type="entry name" value="PcG_chromatin_remod_factors"/>
</dbReference>
<evidence type="ECO:0000256" key="1">
    <source>
        <dbReference type="ARBA" id="ARBA00022723"/>
    </source>
</evidence>
<comment type="caution">
    <text evidence="8">The sequence shown here is derived from an EMBL/GenBank/DDBJ whole genome shotgun (WGS) entry which is preliminary data.</text>
</comment>
<dbReference type="PROSITE" id="PS50016">
    <property type="entry name" value="ZF_PHD_2"/>
    <property type="match status" value="2"/>
</dbReference>
<dbReference type="EMBL" id="JBJKFK010002837">
    <property type="protein sequence ID" value="KAL3310568.1"/>
    <property type="molecule type" value="Genomic_DNA"/>
</dbReference>
<feature type="domain" description="PHD-type" evidence="6">
    <location>
        <begin position="87"/>
        <end position="141"/>
    </location>
</feature>
<protein>
    <submittedName>
        <fullName evidence="8">Sterile alpha motif domain containing 1</fullName>
    </submittedName>
</protein>
<dbReference type="PROSITE" id="PS50105">
    <property type="entry name" value="SAM_DOMAIN"/>
    <property type="match status" value="1"/>
</dbReference>
<dbReference type="GO" id="GO:0008270">
    <property type="term" value="F:zinc ion binding"/>
    <property type="evidence" value="ECO:0007669"/>
    <property type="project" value="UniProtKB-KW"/>
</dbReference>
<dbReference type="Proteomes" id="UP001626550">
    <property type="component" value="Unassembled WGS sequence"/>
</dbReference>
<feature type="domain" description="PHD-type" evidence="6">
    <location>
        <begin position="36"/>
        <end position="90"/>
    </location>
</feature>
<keyword evidence="1" id="KW-0479">Metal-binding</keyword>
<dbReference type="InterPro" id="IPR001660">
    <property type="entry name" value="SAM"/>
</dbReference>
<evidence type="ECO:0000313" key="9">
    <source>
        <dbReference type="Proteomes" id="UP001626550"/>
    </source>
</evidence>
<organism evidence="8 9">
    <name type="scientific">Cichlidogyrus casuarinus</name>
    <dbReference type="NCBI Taxonomy" id="1844966"/>
    <lineage>
        <taxon>Eukaryota</taxon>
        <taxon>Metazoa</taxon>
        <taxon>Spiralia</taxon>
        <taxon>Lophotrochozoa</taxon>
        <taxon>Platyhelminthes</taxon>
        <taxon>Monogenea</taxon>
        <taxon>Monopisthocotylea</taxon>
        <taxon>Dactylogyridea</taxon>
        <taxon>Ancyrocephalidae</taxon>
        <taxon>Cichlidogyrus</taxon>
    </lineage>
</organism>
<keyword evidence="9" id="KW-1185">Reference proteome</keyword>
<evidence type="ECO:0000259" key="6">
    <source>
        <dbReference type="PROSITE" id="PS50016"/>
    </source>
</evidence>
<dbReference type="InterPro" id="IPR013761">
    <property type="entry name" value="SAM/pointed_sf"/>
</dbReference>
<accession>A0ABD2PSW4</accession>
<dbReference type="PANTHER" id="PTHR12247:SF139">
    <property type="entry name" value="ATHERIN-RELATED"/>
    <property type="match status" value="1"/>
</dbReference>
<dbReference type="Pfam" id="PF00628">
    <property type="entry name" value="PHD"/>
    <property type="match status" value="1"/>
</dbReference>
<dbReference type="InterPro" id="IPR011011">
    <property type="entry name" value="Znf_FYVE_PHD"/>
</dbReference>
<dbReference type="AlphaFoldDB" id="A0ABD2PSW4"/>